<keyword evidence="2" id="KW-0472">Membrane</keyword>
<accession>A0A348WL73</accession>
<reference evidence="4 5" key="1">
    <citation type="journal article" date="2018" name="Nat. Biotechnol.">
        <title>A standardized bacterial taxonomy based on genome phylogeny substantially revises the tree of life.</title>
        <authorList>
            <person name="Parks D.H."/>
            <person name="Chuvochina M."/>
            <person name="Waite D.W."/>
            <person name="Rinke C."/>
            <person name="Skarshewski A."/>
            <person name="Chaumeil P.A."/>
            <person name="Hugenholtz P."/>
        </authorList>
    </citation>
    <scope>NUCLEOTIDE SEQUENCE [LARGE SCALE GENOMIC DNA]</scope>
    <source>
        <strain evidence="4">UBA9360</strain>
    </source>
</reference>
<protein>
    <submittedName>
        <fullName evidence="4">TIGR03503 family protein</fullName>
    </submittedName>
</protein>
<feature type="coiled-coil region" evidence="1">
    <location>
        <begin position="366"/>
        <end position="393"/>
    </location>
</feature>
<dbReference type="EMBL" id="DMUP01000017">
    <property type="protein sequence ID" value="HAR55285.1"/>
    <property type="molecule type" value="Genomic_DNA"/>
</dbReference>
<evidence type="ECO:0000256" key="1">
    <source>
        <dbReference type="SAM" id="Coils"/>
    </source>
</evidence>
<evidence type="ECO:0000313" key="5">
    <source>
        <dbReference type="Proteomes" id="UP000262878"/>
    </source>
</evidence>
<dbReference type="Proteomes" id="UP000262878">
    <property type="component" value="Unassembled WGS sequence"/>
</dbReference>
<evidence type="ECO:0000256" key="3">
    <source>
        <dbReference type="SAM" id="SignalP"/>
    </source>
</evidence>
<keyword evidence="3" id="KW-0732">Signal</keyword>
<dbReference type="AlphaFoldDB" id="A0A348WL73"/>
<feature type="chain" id="PRO_5016932405" evidence="3">
    <location>
        <begin position="23"/>
        <end position="435"/>
    </location>
</feature>
<name>A0A348WL73_9GAMM</name>
<keyword evidence="2" id="KW-0812">Transmembrane</keyword>
<dbReference type="NCBIfam" id="NF041940">
    <property type="entry name" value="choice_anch_X"/>
    <property type="match status" value="1"/>
</dbReference>
<evidence type="ECO:0000313" key="4">
    <source>
        <dbReference type="EMBL" id="HAR55285.1"/>
    </source>
</evidence>
<keyword evidence="1" id="KW-0175">Coiled coil</keyword>
<feature type="signal peptide" evidence="3">
    <location>
        <begin position="1"/>
        <end position="22"/>
    </location>
</feature>
<dbReference type="NCBIfam" id="TIGR03503">
    <property type="entry name" value="TIGR03503 family protein"/>
    <property type="match status" value="1"/>
</dbReference>
<organism evidence="4 5">
    <name type="scientific">Idiomarina baltica</name>
    <dbReference type="NCBI Taxonomy" id="190892"/>
    <lineage>
        <taxon>Bacteria</taxon>
        <taxon>Pseudomonadati</taxon>
        <taxon>Pseudomonadota</taxon>
        <taxon>Gammaproteobacteria</taxon>
        <taxon>Alteromonadales</taxon>
        <taxon>Idiomarinaceae</taxon>
        <taxon>Idiomarina</taxon>
    </lineage>
</organism>
<comment type="caution">
    <text evidence="4">The sequence shown here is derived from an EMBL/GenBank/DDBJ whole genome shotgun (WGS) entry which is preliminary data.</text>
</comment>
<dbReference type="STRING" id="314276.OS145_10813"/>
<feature type="transmembrane region" description="Helical" evidence="2">
    <location>
        <begin position="394"/>
        <end position="418"/>
    </location>
</feature>
<keyword evidence="2" id="KW-1133">Transmembrane helix</keyword>
<evidence type="ECO:0000256" key="2">
    <source>
        <dbReference type="SAM" id="Phobius"/>
    </source>
</evidence>
<proteinExistence type="predicted"/>
<dbReference type="InterPro" id="IPR020010">
    <property type="entry name" value="CHP03503"/>
</dbReference>
<sequence length="435" mass="49199">MARFVTTVLLGLLLTYSSQLLAQSDQGNAQNNSEPPAKLDVINDPMANRLPIEGQRFRIDDKIKQITLLFFRERGSAPLILIKPDGSKWYETRHPIEQVTWYTNENFDMIRIKDPMPGPWQVAGRVDEQNEAVIVSDIKFKAKPLPSPLYENEQIKVEGTLYNGDVPVETARFHETVLLDVLFISTNNSSFDNFGVAPKRVGQFSDDGKGYDEQAGDGVFTSRFKLTIPPGEYMPTYELTTPLYDRSYETSAVVVEPSPITLSVKQANRAEQDHQLILTIDDDRVELSSMAINGTVDFPNGEKRDFSLTEIEANTVNIPIANLDFGRHLIDMTIFATNKQGREFELVIDDYSFISKRPDKNTLTKAEQFAAKRAALEQQRIEKQRQIEEQESQAVVNLIIIVAINVILVLLGVSAIWFRKRRTKSAATDSHEKND</sequence>
<gene>
    <name evidence="4" type="ORF">DCR58_00725</name>
</gene>